<organism evidence="9 10">
    <name type="scientific">Microvirga puerhi</name>
    <dbReference type="NCBI Taxonomy" id="2876078"/>
    <lineage>
        <taxon>Bacteria</taxon>
        <taxon>Pseudomonadati</taxon>
        <taxon>Pseudomonadota</taxon>
        <taxon>Alphaproteobacteria</taxon>
        <taxon>Hyphomicrobiales</taxon>
        <taxon>Methylobacteriaceae</taxon>
        <taxon>Microvirga</taxon>
    </lineage>
</organism>
<reference evidence="9 10" key="1">
    <citation type="submission" date="2021-09" db="EMBL/GenBank/DDBJ databases">
        <title>The complete genome sequence of a new microorganism.</title>
        <authorList>
            <person name="Zi Z."/>
        </authorList>
    </citation>
    <scope>NUCLEOTIDE SEQUENCE [LARGE SCALE GENOMIC DNA]</scope>
    <source>
        <strain evidence="9 10">WGZ8</strain>
    </source>
</reference>
<evidence type="ECO:0000256" key="2">
    <source>
        <dbReference type="ARBA" id="ARBA00004749"/>
    </source>
</evidence>
<keyword evidence="7" id="KW-0503">Monooxygenase</keyword>
<keyword evidence="4" id="KW-0285">Flavoprotein</keyword>
<comment type="pathway">
    <text evidence="2">Cofactor biosynthesis; ubiquinone biosynthesis.</text>
</comment>
<comment type="cofactor">
    <cofactor evidence="1">
        <name>FAD</name>
        <dbReference type="ChEBI" id="CHEBI:57692"/>
    </cofactor>
</comment>
<dbReference type="NCBIfam" id="TIGR01988">
    <property type="entry name" value="Ubi-OHases"/>
    <property type="match status" value="1"/>
</dbReference>
<dbReference type="RefSeq" id="WP_224311130.1">
    <property type="nucleotide sequence ID" value="NZ_JAIRBM010000001.1"/>
</dbReference>
<keyword evidence="6" id="KW-0560">Oxidoreductase</keyword>
<dbReference type="Gene3D" id="3.50.50.60">
    <property type="entry name" value="FAD/NAD(P)-binding domain"/>
    <property type="match status" value="2"/>
</dbReference>
<dbReference type="InterPro" id="IPR010971">
    <property type="entry name" value="UbiH/COQ6"/>
</dbReference>
<sequence length="412" mass="43733">MSERTHDIIVVGAGAAGLCAALAFARDGYRTALVGTLDARRDGRTVALLNGSVRLLLALEVWPDVAVDAAPLETMRIIDDTGSLFRPPPASFRASEIGLDAFGWNIENATLVEKLAGAAKAQDDLSLLPQQASSFAATEAEAAVTLADGTILTASLVVAADGRNSRLRQAAGIETRTWSYPQAAVTAILAHDRDHRDTSTEFHTRHGPFTLVPLPGRRSSLVWVAQSDEAKRLHALDDANLALAIERQAQSILGSVRLDGPRGLVPMSGLSVNRFQATRLALVGEAAHVFPPIGAQGLNLGLRDVAALRDAVIDAGDEGGEPGSEDALRRYQRGRDVDVRLRTAAVDGLNRTLLAGFLPADFLRGAGLLAIASVGPLRRALMREGVLPRIGTPRLMQDASPNLAWEEQSARA</sequence>
<evidence type="ECO:0000313" key="10">
    <source>
        <dbReference type="Proteomes" id="UP000704176"/>
    </source>
</evidence>
<evidence type="ECO:0000256" key="6">
    <source>
        <dbReference type="ARBA" id="ARBA00023002"/>
    </source>
</evidence>
<dbReference type="InterPro" id="IPR051205">
    <property type="entry name" value="UbiH/COQ6_monooxygenase"/>
</dbReference>
<dbReference type="InterPro" id="IPR036188">
    <property type="entry name" value="FAD/NAD-bd_sf"/>
</dbReference>
<evidence type="ECO:0000256" key="7">
    <source>
        <dbReference type="ARBA" id="ARBA00023033"/>
    </source>
</evidence>
<proteinExistence type="inferred from homology"/>
<feature type="domain" description="FAD-binding" evidence="8">
    <location>
        <begin position="7"/>
        <end position="313"/>
    </location>
</feature>
<dbReference type="NCBIfam" id="NF005691">
    <property type="entry name" value="PRK07494.1"/>
    <property type="match status" value="1"/>
</dbReference>
<accession>A0ABS7VJ92</accession>
<evidence type="ECO:0000259" key="8">
    <source>
        <dbReference type="Pfam" id="PF01494"/>
    </source>
</evidence>
<protein>
    <submittedName>
        <fullName evidence="9">UbiH/UbiF family hydroxylase</fullName>
    </submittedName>
</protein>
<evidence type="ECO:0000256" key="4">
    <source>
        <dbReference type="ARBA" id="ARBA00022630"/>
    </source>
</evidence>
<dbReference type="PANTHER" id="PTHR43876">
    <property type="entry name" value="UBIQUINONE BIOSYNTHESIS MONOOXYGENASE COQ6, MITOCHONDRIAL"/>
    <property type="match status" value="1"/>
</dbReference>
<name>A0ABS7VJ92_9HYPH</name>
<evidence type="ECO:0000256" key="5">
    <source>
        <dbReference type="ARBA" id="ARBA00022827"/>
    </source>
</evidence>
<keyword evidence="10" id="KW-1185">Reference proteome</keyword>
<evidence type="ECO:0000313" key="9">
    <source>
        <dbReference type="EMBL" id="MBZ6075097.1"/>
    </source>
</evidence>
<gene>
    <name evidence="9" type="ORF">K9B37_02145</name>
</gene>
<dbReference type="EMBL" id="JAIRBM010000001">
    <property type="protein sequence ID" value="MBZ6075097.1"/>
    <property type="molecule type" value="Genomic_DNA"/>
</dbReference>
<dbReference type="PANTHER" id="PTHR43876:SF7">
    <property type="entry name" value="UBIQUINONE BIOSYNTHESIS MONOOXYGENASE COQ6, MITOCHONDRIAL"/>
    <property type="match status" value="1"/>
</dbReference>
<dbReference type="InterPro" id="IPR002938">
    <property type="entry name" value="FAD-bd"/>
</dbReference>
<comment type="similarity">
    <text evidence="3">Belongs to the UbiH/COQ6 family.</text>
</comment>
<keyword evidence="5" id="KW-0274">FAD</keyword>
<comment type="caution">
    <text evidence="9">The sequence shown here is derived from an EMBL/GenBank/DDBJ whole genome shotgun (WGS) entry which is preliminary data.</text>
</comment>
<evidence type="ECO:0000256" key="1">
    <source>
        <dbReference type="ARBA" id="ARBA00001974"/>
    </source>
</evidence>
<dbReference type="Pfam" id="PF01494">
    <property type="entry name" value="FAD_binding_3"/>
    <property type="match status" value="1"/>
</dbReference>
<evidence type="ECO:0000256" key="3">
    <source>
        <dbReference type="ARBA" id="ARBA00005349"/>
    </source>
</evidence>
<dbReference type="SUPFAM" id="SSF51905">
    <property type="entry name" value="FAD/NAD(P)-binding domain"/>
    <property type="match status" value="1"/>
</dbReference>
<dbReference type="Proteomes" id="UP000704176">
    <property type="component" value="Unassembled WGS sequence"/>
</dbReference>
<dbReference type="PRINTS" id="PR00420">
    <property type="entry name" value="RNGMNOXGNASE"/>
</dbReference>